<proteinExistence type="inferred from homology"/>
<reference evidence="8 9" key="1">
    <citation type="journal article" date="2010" name="Stand. Genomic Sci.">
        <title>Non-contiguous finished genome sequence of Aminomonas paucivorans type strain (GLU-3).</title>
        <authorList>
            <person name="Pitluck S."/>
            <person name="Yasawong M."/>
            <person name="Held B."/>
            <person name="Lapidus A."/>
            <person name="Nolan M."/>
            <person name="Copeland A."/>
            <person name="Lucas S."/>
            <person name="Del Rio T.G."/>
            <person name="Tice H."/>
            <person name="Cheng J.F."/>
            <person name="Chertkov O."/>
            <person name="Goodwin L."/>
            <person name="Tapia R."/>
            <person name="Han C."/>
            <person name="Liolios K."/>
            <person name="Ivanova N."/>
            <person name="Mavromatis K."/>
            <person name="Ovchinnikova G."/>
            <person name="Pati A."/>
            <person name="Chen A."/>
            <person name="Palaniappan K."/>
            <person name="Land M."/>
            <person name="Hauser L."/>
            <person name="Chang Y.J."/>
            <person name="Jeffries C.D."/>
            <person name="Pukall R."/>
            <person name="Spring S."/>
            <person name="Rohde M."/>
            <person name="Sikorski J."/>
            <person name="Goker M."/>
            <person name="Woyke T."/>
            <person name="Bristow J."/>
            <person name="Eisen J.A."/>
            <person name="Markowitz V."/>
            <person name="Hugenholtz P."/>
            <person name="Kyrpides N.C."/>
            <person name="Klenk H.P."/>
        </authorList>
    </citation>
    <scope>NUCLEOTIDE SEQUENCE [LARGE SCALE GENOMIC DNA]</scope>
    <source>
        <strain evidence="8 9">DSM 12260</strain>
    </source>
</reference>
<name>E3CZB4_9BACT</name>
<dbReference type="RefSeq" id="WP_006301855.1">
    <property type="nucleotide sequence ID" value="NZ_CM001022.1"/>
</dbReference>
<dbReference type="InterPro" id="IPR050638">
    <property type="entry name" value="AA-Vitamin_Transporters"/>
</dbReference>
<feature type="transmembrane region" description="Helical" evidence="6">
    <location>
        <begin position="279"/>
        <end position="298"/>
    </location>
</feature>
<keyword evidence="3 6" id="KW-0812">Transmembrane</keyword>
<keyword evidence="4 6" id="KW-1133">Transmembrane helix</keyword>
<evidence type="ECO:0000313" key="9">
    <source>
        <dbReference type="Proteomes" id="UP000005096"/>
    </source>
</evidence>
<feature type="transmembrane region" description="Helical" evidence="6">
    <location>
        <begin position="189"/>
        <end position="210"/>
    </location>
</feature>
<organism evidence="8 9">
    <name type="scientific">Aminomonas paucivorans DSM 12260</name>
    <dbReference type="NCBI Taxonomy" id="584708"/>
    <lineage>
        <taxon>Bacteria</taxon>
        <taxon>Thermotogati</taxon>
        <taxon>Synergistota</taxon>
        <taxon>Synergistia</taxon>
        <taxon>Synergistales</taxon>
        <taxon>Synergistaceae</taxon>
        <taxon>Aminomonas</taxon>
    </lineage>
</organism>
<feature type="transmembrane region" description="Helical" evidence="6">
    <location>
        <begin position="222"/>
        <end position="242"/>
    </location>
</feature>
<dbReference type="HOGENOM" id="CLU_033863_5_1_0"/>
<evidence type="ECO:0000256" key="4">
    <source>
        <dbReference type="ARBA" id="ARBA00022989"/>
    </source>
</evidence>
<evidence type="ECO:0000256" key="6">
    <source>
        <dbReference type="SAM" id="Phobius"/>
    </source>
</evidence>
<evidence type="ECO:0000256" key="5">
    <source>
        <dbReference type="ARBA" id="ARBA00023136"/>
    </source>
</evidence>
<dbReference type="InterPro" id="IPR000620">
    <property type="entry name" value="EamA_dom"/>
</dbReference>
<feature type="transmembrane region" description="Helical" evidence="6">
    <location>
        <begin position="12"/>
        <end position="30"/>
    </location>
</feature>
<dbReference type="STRING" id="584708.Apau_2201"/>
<evidence type="ECO:0000256" key="1">
    <source>
        <dbReference type="ARBA" id="ARBA00004141"/>
    </source>
</evidence>
<dbReference type="SUPFAM" id="SSF103481">
    <property type="entry name" value="Multidrug resistance efflux transporter EmrE"/>
    <property type="match status" value="2"/>
</dbReference>
<dbReference type="EMBL" id="CM001022">
    <property type="protein sequence ID" value="EFQ24611.1"/>
    <property type="molecule type" value="Genomic_DNA"/>
</dbReference>
<comment type="similarity">
    <text evidence="2">Belongs to the EamA transporter family.</text>
</comment>
<feature type="transmembrane region" description="Helical" evidence="6">
    <location>
        <begin position="254"/>
        <end position="273"/>
    </location>
</feature>
<dbReference type="PaxDb" id="584708-Apau_2201"/>
<evidence type="ECO:0000256" key="3">
    <source>
        <dbReference type="ARBA" id="ARBA00022692"/>
    </source>
</evidence>
<feature type="transmembrane region" description="Helical" evidence="6">
    <location>
        <begin position="99"/>
        <end position="117"/>
    </location>
</feature>
<dbReference type="OrthoDB" id="3190463at2"/>
<gene>
    <name evidence="8" type="ORF">Apau_2201</name>
</gene>
<dbReference type="PANTHER" id="PTHR32322">
    <property type="entry name" value="INNER MEMBRANE TRANSPORTER"/>
    <property type="match status" value="1"/>
</dbReference>
<evidence type="ECO:0000313" key="8">
    <source>
        <dbReference type="EMBL" id="EFQ24611.1"/>
    </source>
</evidence>
<keyword evidence="9" id="KW-1185">Reference proteome</keyword>
<dbReference type="GO" id="GO:0016020">
    <property type="term" value="C:membrane"/>
    <property type="evidence" value="ECO:0007669"/>
    <property type="project" value="UniProtKB-SubCell"/>
</dbReference>
<dbReference type="AlphaFoldDB" id="E3CZB4"/>
<feature type="domain" description="EamA" evidence="7">
    <location>
        <begin position="160"/>
        <end position="296"/>
    </location>
</feature>
<accession>E3CZB4</accession>
<feature type="transmembrane region" description="Helical" evidence="6">
    <location>
        <begin position="129"/>
        <end position="145"/>
    </location>
</feature>
<protein>
    <recommendedName>
        <fullName evidence="7">EamA domain-containing protein</fullName>
    </recommendedName>
</protein>
<evidence type="ECO:0000256" key="2">
    <source>
        <dbReference type="ARBA" id="ARBA00007362"/>
    </source>
</evidence>
<dbReference type="InterPro" id="IPR037185">
    <property type="entry name" value="EmrE-like"/>
</dbReference>
<feature type="transmembrane region" description="Helical" evidence="6">
    <location>
        <begin position="76"/>
        <end position="93"/>
    </location>
</feature>
<sequence length="303" mass="32574">MGTETRPSRLLLLAAYGAIYGVWGSTYLAIRFTVRTLPPFLTGGIRFFLAGLLLYALVRPRTEAPTPRGWLQAHRIGFLAFFLSYGAITWTMVRVPSGVVALIVALEPLCFLLTDWFCFQGPRPVRMELWGLALGFGGTVLLLAGDPNVSFHGTGGVYLLGALAVLATSFAWVYGSLLTRTAPVHPDGVLAAAMQMIAGGSQLLLLGTLWGDWKHLGEASLLSVLSLAYLVVFGSLVAYTAFTWLLKVEPVSRVATHAFVNPVVAVFLGWLFGGERVGPETLVAGGLIVGAVVLTLWARKPEL</sequence>
<dbReference type="eggNOG" id="COG0697">
    <property type="taxonomic scope" value="Bacteria"/>
</dbReference>
<feature type="transmembrane region" description="Helical" evidence="6">
    <location>
        <begin position="157"/>
        <end position="177"/>
    </location>
</feature>
<comment type="subcellular location">
    <subcellularLocation>
        <location evidence="1">Membrane</location>
        <topology evidence="1">Multi-pass membrane protein</topology>
    </subcellularLocation>
</comment>
<feature type="domain" description="EamA" evidence="7">
    <location>
        <begin position="22"/>
        <end position="143"/>
    </location>
</feature>
<dbReference type="Proteomes" id="UP000005096">
    <property type="component" value="Chromosome"/>
</dbReference>
<feature type="transmembrane region" description="Helical" evidence="6">
    <location>
        <begin position="36"/>
        <end position="55"/>
    </location>
</feature>
<dbReference type="Pfam" id="PF00892">
    <property type="entry name" value="EamA"/>
    <property type="match status" value="2"/>
</dbReference>
<keyword evidence="5 6" id="KW-0472">Membrane</keyword>
<dbReference type="PANTHER" id="PTHR32322:SF2">
    <property type="entry name" value="EAMA DOMAIN-CONTAINING PROTEIN"/>
    <property type="match status" value="1"/>
</dbReference>
<evidence type="ECO:0000259" key="7">
    <source>
        <dbReference type="Pfam" id="PF00892"/>
    </source>
</evidence>